<reference evidence="3 4" key="1">
    <citation type="submission" date="2020-10" db="EMBL/GenBank/DDBJ databases">
        <title>Pygocentrus nattereri (red-bellied piranha) genome, fPygNat1, primary haplotype.</title>
        <authorList>
            <person name="Myers G."/>
            <person name="Meyer A."/>
            <person name="Karagic N."/>
            <person name="Pippel M."/>
            <person name="Winkler S."/>
            <person name="Tracey A."/>
            <person name="Wood J."/>
            <person name="Formenti G."/>
            <person name="Howe K."/>
            <person name="Fedrigo O."/>
            <person name="Jarvis E.D."/>
        </authorList>
    </citation>
    <scope>NUCLEOTIDE SEQUENCE [LARGE SCALE GENOMIC DNA]</scope>
</reference>
<reference evidence="3" key="3">
    <citation type="submission" date="2025-09" db="UniProtKB">
        <authorList>
            <consortium name="Ensembl"/>
        </authorList>
    </citation>
    <scope>IDENTIFICATION</scope>
</reference>
<dbReference type="GeneTree" id="ENSGT00940000163467"/>
<dbReference type="STRING" id="42514.ENSPNAP00000037633"/>
<feature type="region of interest" description="Disordered" evidence="1">
    <location>
        <begin position="498"/>
        <end position="526"/>
    </location>
</feature>
<dbReference type="OMA" id="HIWASRI"/>
<protein>
    <recommendedName>
        <fullName evidence="2">PiggyBac transposable element-derived protein domain-containing protein</fullName>
    </recommendedName>
</protein>
<dbReference type="AlphaFoldDB" id="A0A3B4EPC4"/>
<dbReference type="OrthoDB" id="8819525at2759"/>
<sequence>MERAEFGAAECSHKNIAQPLYSRGQHDSIESKGRRFDSTAGTSDVSDTTGVLDRASEMETTVWRPFYEEDKGPEKLDFRPQRTPGVYLQTKTYTPLELFKVFFSLNLVKNIVENTNQKDSLSRGQLFDKPLNLREFYRFLGLLLYMWYVKAPTISDYWSNHQLYRFKLPSDVMTKNRFEAIQQRLHISDPQKAKANKSKMGKRGYDPLYEIRPLLVDVAAACKTHFHPDRNLTISERVFIDVGSLAKTLERSDPKVGIKVLAMSDSSTGYIWNISVCKGAIDTSSREMLDFEFIRQLIDPVLLGRGYHVYVKNVYTPPDMFKRFKSSCQSSMCGPVRLDANSFPCTRVNDFPEDAKRGSVCWIRQEDLLFLKWMNTEEVALCSTMHKVQSDEDSADQDHESKPSLTPSVIRDYRKYARTLDLFDSTCSYHWELQKGMTWDKAFFYYALDVACNNSFLLNQEMKLPKKGKSLNKNDFIEGLILQLTSYGKFSFRAEQTTEQMEKDGHPQTSQQEKSDAAKDKVPPPPRAPQACMPVFFDANMKSLCVQCKLCETNMRCKGCSVALCLTAERNCFQDWHVCKGVAQPTEAVQL</sequence>
<evidence type="ECO:0000313" key="3">
    <source>
        <dbReference type="Ensembl" id="ENSPNAP00000037633.1"/>
    </source>
</evidence>
<name>A0A3B4EPC4_PYGNA</name>
<accession>A0A3B4EPC4</accession>
<dbReference type="RefSeq" id="XP_017561230.1">
    <property type="nucleotide sequence ID" value="XM_017705741.1"/>
</dbReference>
<evidence type="ECO:0000313" key="4">
    <source>
        <dbReference type="Proteomes" id="UP001501920"/>
    </source>
</evidence>
<dbReference type="Pfam" id="PF13843">
    <property type="entry name" value="DDE_Tnp_1_7"/>
    <property type="match status" value="1"/>
</dbReference>
<dbReference type="PANTHER" id="PTHR46599:SF3">
    <property type="entry name" value="PIGGYBAC TRANSPOSABLE ELEMENT-DERIVED PROTEIN 4"/>
    <property type="match status" value="1"/>
</dbReference>
<evidence type="ECO:0000256" key="1">
    <source>
        <dbReference type="SAM" id="MobiDB-lite"/>
    </source>
</evidence>
<feature type="region of interest" description="Disordered" evidence="1">
    <location>
        <begin position="22"/>
        <end position="48"/>
    </location>
</feature>
<dbReference type="PANTHER" id="PTHR46599">
    <property type="entry name" value="PIGGYBAC TRANSPOSABLE ELEMENT-DERIVED PROTEIN 4"/>
    <property type="match status" value="1"/>
</dbReference>
<feature type="compositionally biased region" description="Basic and acidic residues" evidence="1">
    <location>
        <begin position="513"/>
        <end position="522"/>
    </location>
</feature>
<feature type="compositionally biased region" description="Basic and acidic residues" evidence="1">
    <location>
        <begin position="24"/>
        <end position="37"/>
    </location>
</feature>
<feature type="domain" description="PiggyBac transposable element-derived protein" evidence="2">
    <location>
        <begin position="94"/>
        <end position="456"/>
    </location>
</feature>
<dbReference type="Ensembl" id="ENSPNAT00000034222.2">
    <property type="protein sequence ID" value="ENSPNAP00000037633.1"/>
    <property type="gene ID" value="ENSPNAG00000029502.2"/>
</dbReference>
<dbReference type="InterPro" id="IPR029526">
    <property type="entry name" value="PGBD"/>
</dbReference>
<reference evidence="3" key="2">
    <citation type="submission" date="2025-08" db="UniProtKB">
        <authorList>
            <consortium name="Ensembl"/>
        </authorList>
    </citation>
    <scope>IDENTIFICATION</scope>
</reference>
<dbReference type="Proteomes" id="UP001501920">
    <property type="component" value="Chromosome 29"/>
</dbReference>
<proteinExistence type="predicted"/>
<organism evidence="3 4">
    <name type="scientific">Pygocentrus nattereri</name>
    <name type="common">Red-bellied piranha</name>
    <dbReference type="NCBI Taxonomy" id="42514"/>
    <lineage>
        <taxon>Eukaryota</taxon>
        <taxon>Metazoa</taxon>
        <taxon>Chordata</taxon>
        <taxon>Craniata</taxon>
        <taxon>Vertebrata</taxon>
        <taxon>Euteleostomi</taxon>
        <taxon>Actinopterygii</taxon>
        <taxon>Neopterygii</taxon>
        <taxon>Teleostei</taxon>
        <taxon>Ostariophysi</taxon>
        <taxon>Characiformes</taxon>
        <taxon>Characoidei</taxon>
        <taxon>Pygocentrus</taxon>
    </lineage>
</organism>
<keyword evidence="4" id="KW-1185">Reference proteome</keyword>
<dbReference type="GeneID" id="108432120"/>
<evidence type="ECO:0000259" key="2">
    <source>
        <dbReference type="Pfam" id="PF13843"/>
    </source>
</evidence>
<feature type="compositionally biased region" description="Polar residues" evidence="1">
    <location>
        <begin position="39"/>
        <end position="48"/>
    </location>
</feature>